<dbReference type="Pfam" id="PF00285">
    <property type="entry name" value="Citrate_synt"/>
    <property type="match status" value="1"/>
</dbReference>
<dbReference type="InterPro" id="IPR036969">
    <property type="entry name" value="Citrate_synthase_sf"/>
</dbReference>
<dbReference type="InterPro" id="IPR016143">
    <property type="entry name" value="Citrate_synth-like_sm_a-sub"/>
</dbReference>
<dbReference type="Pfam" id="PF12728">
    <property type="entry name" value="HTH_17"/>
    <property type="match status" value="1"/>
</dbReference>
<evidence type="ECO:0000256" key="1">
    <source>
        <dbReference type="ARBA" id="ARBA00004751"/>
    </source>
</evidence>
<keyword evidence="7" id="KW-1185">Reference proteome</keyword>
<evidence type="ECO:0000256" key="3">
    <source>
        <dbReference type="ARBA" id="ARBA00012972"/>
    </source>
</evidence>
<accession>A0ABP2PT75</accession>
<dbReference type="Proteomes" id="UP000004980">
    <property type="component" value="Unassembled WGS sequence"/>
</dbReference>
<comment type="similarity">
    <text evidence="2">Belongs to the citrate synthase family.</text>
</comment>
<dbReference type="Gene3D" id="1.10.580.10">
    <property type="entry name" value="Citrate Synthase, domain 1"/>
    <property type="match status" value="1"/>
</dbReference>
<dbReference type="PRINTS" id="PR00143">
    <property type="entry name" value="CITRTSNTHASE"/>
</dbReference>
<name>A0ABP2PT75_9BURK</name>
<evidence type="ECO:0000256" key="4">
    <source>
        <dbReference type="ARBA" id="ARBA00022679"/>
    </source>
</evidence>
<reference evidence="6 7" key="1">
    <citation type="journal article" date="2012" name="J. Bacteriol.">
        <title>Draft Genome Sequence of the Soil Bacterium Burkholderia terrae Strain BS001, Which Interacts with Fungal Surface Structures.</title>
        <authorList>
            <person name="Nazir R."/>
            <person name="Hansen M.A."/>
            <person name="Sorensen S."/>
            <person name="van Elsas J.D."/>
        </authorList>
    </citation>
    <scope>NUCLEOTIDE SEQUENCE [LARGE SCALE GENOMIC DNA]</scope>
    <source>
        <strain evidence="6 7">BS001</strain>
    </source>
</reference>
<feature type="domain" description="Helix-turn-helix" evidence="5">
    <location>
        <begin position="39"/>
        <end position="85"/>
    </location>
</feature>
<gene>
    <name evidence="6" type="ORF">WQE_16419</name>
</gene>
<sequence length="462" mass="50875">MINQYRQSINMSDVITNDPVLRIRKYAAQAAPQTDNADYVTAAEAMKILNVRQQTLYAYVSRGLIRSIGQAGHKGRLYWRDDLRRLESRSLARHGHGAVAASAMNFGEPIIPTSVTEITPEGPRYRGRLATDLARARLPFEAVAQLLWTGMLNDSLVELEWPKRKPWHELNTLIEASWRMQPGNLLDMFSIVTLHLGSGMQASLRRGRKAAGEPVELDMATAGIDIIQTLVGCCGLMSSRSHFKPMETGQSVAQGILSSLAVEPTAINRESIEALLILLADHELSPATVAARVSASTGCTLHRCVVSGIAASTGSLTGQLYDRVEEFFDSASTMQALMRRANTLLERGVAVPGFGHPIYPRGDPRARYMLDLARRRTDNSRQMKAIYQFVDQIAKEHGLLPRQEFGTVVLTRAMDLPRRTSGAISALARVAGWLAHVQEQRMYGSVLRPRAQFVGSSASTGQ</sequence>
<evidence type="ECO:0000256" key="2">
    <source>
        <dbReference type="ARBA" id="ARBA00010566"/>
    </source>
</evidence>
<protein>
    <recommendedName>
        <fullName evidence="3">citrate synthase (unknown stereospecificity)</fullName>
        <ecNumber evidence="3">2.3.3.16</ecNumber>
    </recommendedName>
</protein>
<dbReference type="PANTHER" id="PTHR11739:SF4">
    <property type="entry name" value="CITRATE SYNTHASE, PEROXISOMAL"/>
    <property type="match status" value="1"/>
</dbReference>
<proteinExistence type="inferred from homology"/>
<evidence type="ECO:0000259" key="5">
    <source>
        <dbReference type="Pfam" id="PF12728"/>
    </source>
</evidence>
<dbReference type="Gene3D" id="1.10.230.10">
    <property type="entry name" value="Cytochrome P450-Terp, domain 2"/>
    <property type="match status" value="1"/>
</dbReference>
<dbReference type="InterPro" id="IPR002020">
    <property type="entry name" value="Citrate_synthase"/>
</dbReference>
<comment type="pathway">
    <text evidence="1">Carbohydrate metabolism; tricarboxylic acid cycle; isocitrate from oxaloacetate: step 1/2.</text>
</comment>
<organism evidence="6 7">
    <name type="scientific">Paraburkholderia hospita</name>
    <dbReference type="NCBI Taxonomy" id="169430"/>
    <lineage>
        <taxon>Bacteria</taxon>
        <taxon>Pseudomonadati</taxon>
        <taxon>Pseudomonadota</taxon>
        <taxon>Betaproteobacteria</taxon>
        <taxon>Burkholderiales</taxon>
        <taxon>Burkholderiaceae</taxon>
        <taxon>Paraburkholderia</taxon>
    </lineage>
</organism>
<evidence type="ECO:0000313" key="7">
    <source>
        <dbReference type="Proteomes" id="UP000004980"/>
    </source>
</evidence>
<comment type="caution">
    <text evidence="6">The sequence shown here is derived from an EMBL/GenBank/DDBJ whole genome shotgun (WGS) entry which is preliminary data.</text>
</comment>
<dbReference type="InterPro" id="IPR016142">
    <property type="entry name" value="Citrate_synth-like_lrg_a-sub"/>
</dbReference>
<dbReference type="PANTHER" id="PTHR11739">
    <property type="entry name" value="CITRATE SYNTHASE"/>
    <property type="match status" value="1"/>
</dbReference>
<dbReference type="EMBL" id="AKAU01000091">
    <property type="protein sequence ID" value="EIM99931.1"/>
    <property type="molecule type" value="Genomic_DNA"/>
</dbReference>
<dbReference type="InterPro" id="IPR041657">
    <property type="entry name" value="HTH_17"/>
</dbReference>
<evidence type="ECO:0000313" key="6">
    <source>
        <dbReference type="EMBL" id="EIM99931.1"/>
    </source>
</evidence>
<keyword evidence="4" id="KW-0808">Transferase</keyword>
<dbReference type="EC" id="2.3.3.16" evidence="3"/>
<dbReference type="SUPFAM" id="SSF48256">
    <property type="entry name" value="Citrate synthase"/>
    <property type="match status" value="1"/>
</dbReference>